<dbReference type="PANTHER" id="PTHR33281:SF19">
    <property type="entry name" value="VOLTAGE-DEPENDENT ANION CHANNEL-FORMING PROTEIN YNEE"/>
    <property type="match status" value="1"/>
</dbReference>
<accession>A0A1M7ZAG4</accession>
<evidence type="ECO:0000256" key="8">
    <source>
        <dbReference type="ARBA" id="ARBA00034708"/>
    </source>
</evidence>
<feature type="transmembrane region" description="Helical" evidence="9">
    <location>
        <begin position="26"/>
        <end position="44"/>
    </location>
</feature>
<keyword evidence="4 9" id="KW-0812">Transmembrane</keyword>
<keyword evidence="7 9" id="KW-0472">Membrane</keyword>
<feature type="transmembrane region" description="Helical" evidence="9">
    <location>
        <begin position="227"/>
        <end position="258"/>
    </location>
</feature>
<dbReference type="GO" id="GO:0005254">
    <property type="term" value="F:chloride channel activity"/>
    <property type="evidence" value="ECO:0007669"/>
    <property type="project" value="InterPro"/>
</dbReference>
<keyword evidence="11" id="KW-1185">Reference proteome</keyword>
<dbReference type="AlphaFoldDB" id="A0A1M7ZAG4"/>
<dbReference type="Pfam" id="PF25539">
    <property type="entry name" value="Bestrophin_2"/>
    <property type="match status" value="1"/>
</dbReference>
<protein>
    <submittedName>
        <fullName evidence="10">Putative membrane protein</fullName>
    </submittedName>
</protein>
<evidence type="ECO:0000256" key="2">
    <source>
        <dbReference type="ARBA" id="ARBA00022448"/>
    </source>
</evidence>
<evidence type="ECO:0000256" key="4">
    <source>
        <dbReference type="ARBA" id="ARBA00022692"/>
    </source>
</evidence>
<dbReference type="Proteomes" id="UP000186406">
    <property type="component" value="Unassembled WGS sequence"/>
</dbReference>
<name>A0A1M7ZAG4_9HYPH</name>
<comment type="subcellular location">
    <subcellularLocation>
        <location evidence="1">Cell membrane</location>
        <topology evidence="1">Multi-pass membrane protein</topology>
    </subcellularLocation>
</comment>
<evidence type="ECO:0000256" key="7">
    <source>
        <dbReference type="ARBA" id="ARBA00023136"/>
    </source>
</evidence>
<dbReference type="InterPro" id="IPR044669">
    <property type="entry name" value="YneE/VCCN1/2-like"/>
</dbReference>
<gene>
    <name evidence="10" type="ORF">SAMN02745172_00900</name>
</gene>
<keyword evidence="6" id="KW-0406">Ion transport</keyword>
<evidence type="ECO:0000256" key="5">
    <source>
        <dbReference type="ARBA" id="ARBA00022989"/>
    </source>
</evidence>
<feature type="transmembrane region" description="Helical" evidence="9">
    <location>
        <begin position="50"/>
        <end position="71"/>
    </location>
</feature>
<dbReference type="PANTHER" id="PTHR33281">
    <property type="entry name" value="UPF0187 PROTEIN YNEE"/>
    <property type="match status" value="1"/>
</dbReference>
<evidence type="ECO:0000313" key="10">
    <source>
        <dbReference type="EMBL" id="SHO61799.1"/>
    </source>
</evidence>
<dbReference type="GO" id="GO:0005886">
    <property type="term" value="C:plasma membrane"/>
    <property type="evidence" value="ECO:0007669"/>
    <property type="project" value="UniProtKB-SubCell"/>
</dbReference>
<evidence type="ECO:0000313" key="11">
    <source>
        <dbReference type="Proteomes" id="UP000186406"/>
    </source>
</evidence>
<keyword evidence="2" id="KW-0813">Transport</keyword>
<sequence length="312" mass="33944">MIIRDRPGFYDLLFTVRGSVLPRIKCQLALSMALACLVVGLDWLLPSSRIFTLTTVPFTLIGLALAIFLGFRNSASYDRWWEGRKLWGDVVIRTRSATRLILSHLHPSDRDPAQAERMTMALVAFAYLLKRHLRDGTDGDARGSDGRAFLPADIAASISGAANPPDAALGLISRELAQAAAEGRIDPMNVASIEGCLTALAADQGGCERLKTTPLPFAYSLLLHRTAYLYCLALPFGLAGITGLMTPFVVGIVSYTIFGLDALGDEIEQPFGMMPNNLPLDAICRRIEIDLLAALGRTDLPPALTPKEFWLT</sequence>
<dbReference type="OrthoDB" id="445589at2"/>
<dbReference type="EMBL" id="FRXO01000001">
    <property type="protein sequence ID" value="SHO61799.1"/>
    <property type="molecule type" value="Genomic_DNA"/>
</dbReference>
<organism evidence="10 11">
    <name type="scientific">Pseudoxanthobacter soli DSM 19599</name>
    <dbReference type="NCBI Taxonomy" id="1123029"/>
    <lineage>
        <taxon>Bacteria</taxon>
        <taxon>Pseudomonadati</taxon>
        <taxon>Pseudomonadota</taxon>
        <taxon>Alphaproteobacteria</taxon>
        <taxon>Hyphomicrobiales</taxon>
        <taxon>Segnochrobactraceae</taxon>
        <taxon>Pseudoxanthobacter</taxon>
    </lineage>
</organism>
<evidence type="ECO:0000256" key="9">
    <source>
        <dbReference type="SAM" id="Phobius"/>
    </source>
</evidence>
<keyword evidence="5 9" id="KW-1133">Transmembrane helix</keyword>
<evidence type="ECO:0000256" key="1">
    <source>
        <dbReference type="ARBA" id="ARBA00004651"/>
    </source>
</evidence>
<keyword evidence="3" id="KW-1003">Cell membrane</keyword>
<evidence type="ECO:0000256" key="6">
    <source>
        <dbReference type="ARBA" id="ARBA00023065"/>
    </source>
</evidence>
<evidence type="ECO:0000256" key="3">
    <source>
        <dbReference type="ARBA" id="ARBA00022475"/>
    </source>
</evidence>
<comment type="similarity">
    <text evidence="8">Belongs to the anion channel-forming bestrophin (TC 1.A.46) family.</text>
</comment>
<reference evidence="10 11" key="1">
    <citation type="submission" date="2016-12" db="EMBL/GenBank/DDBJ databases">
        <authorList>
            <person name="Song W.-J."/>
            <person name="Kurnit D.M."/>
        </authorList>
    </citation>
    <scope>NUCLEOTIDE SEQUENCE [LARGE SCALE GENOMIC DNA]</scope>
    <source>
        <strain evidence="10 11">DSM 19599</strain>
    </source>
</reference>
<proteinExistence type="inferred from homology"/>